<evidence type="ECO:0000259" key="13">
    <source>
        <dbReference type="Pfam" id="PF02875"/>
    </source>
</evidence>
<reference evidence="15 16" key="1">
    <citation type="submission" date="2020-10" db="EMBL/GenBank/DDBJ databases">
        <authorList>
            <person name="Castelo-Branco R."/>
            <person name="Eusebio N."/>
            <person name="Adriana R."/>
            <person name="Vieira A."/>
            <person name="Brugerolle De Fraissinette N."/>
            <person name="Rezende De Castro R."/>
            <person name="Schneider M.P."/>
            <person name="Vasconcelos V."/>
            <person name="Leao P.N."/>
        </authorList>
    </citation>
    <scope>NUCLEOTIDE SEQUENCE [LARGE SCALE GENOMIC DNA]</scope>
    <source>
        <strain evidence="15 16">LEGE 00031</strain>
    </source>
</reference>
<dbReference type="EMBL" id="JADEVV010000040">
    <property type="protein sequence ID" value="MBE9254833.1"/>
    <property type="molecule type" value="Genomic_DNA"/>
</dbReference>
<keyword evidence="3 10" id="KW-0132">Cell division</keyword>
<feature type="domain" description="Mur ligase N-terminal catalytic" evidence="12">
    <location>
        <begin position="30"/>
        <end position="100"/>
    </location>
</feature>
<dbReference type="Gene3D" id="3.40.1190.10">
    <property type="entry name" value="Mur-like, catalytic domain"/>
    <property type="match status" value="1"/>
</dbReference>
<evidence type="ECO:0000259" key="12">
    <source>
        <dbReference type="Pfam" id="PF01225"/>
    </source>
</evidence>
<keyword evidence="6 10" id="KW-0133">Cell shape</keyword>
<dbReference type="HAMAP" id="MF_02019">
    <property type="entry name" value="MurF"/>
    <property type="match status" value="1"/>
</dbReference>
<comment type="function">
    <text evidence="10 11">Involved in cell wall formation. Catalyzes the final step in the synthesis of UDP-N-acetylmuramoyl-pentapeptide, the precursor of murein.</text>
</comment>
<keyword evidence="7 10" id="KW-0573">Peptidoglycan synthesis</keyword>
<dbReference type="SUPFAM" id="SSF53623">
    <property type="entry name" value="MurD-like peptide ligases, catalytic domain"/>
    <property type="match status" value="1"/>
</dbReference>
<evidence type="ECO:0000256" key="5">
    <source>
        <dbReference type="ARBA" id="ARBA00022840"/>
    </source>
</evidence>
<comment type="caution">
    <text evidence="15">The sequence shown here is derived from an EMBL/GenBank/DDBJ whole genome shotgun (WGS) entry which is preliminary data.</text>
</comment>
<evidence type="ECO:0000256" key="2">
    <source>
        <dbReference type="ARBA" id="ARBA00022598"/>
    </source>
</evidence>
<dbReference type="InterPro" id="IPR036615">
    <property type="entry name" value="Mur_ligase_C_dom_sf"/>
</dbReference>
<evidence type="ECO:0000256" key="3">
    <source>
        <dbReference type="ARBA" id="ARBA00022618"/>
    </source>
</evidence>
<keyword evidence="2 10" id="KW-0436">Ligase</keyword>
<evidence type="ECO:0000259" key="14">
    <source>
        <dbReference type="Pfam" id="PF08245"/>
    </source>
</evidence>
<dbReference type="RefSeq" id="WP_194020340.1">
    <property type="nucleotide sequence ID" value="NZ_JADEVV010000040.1"/>
</dbReference>
<keyword evidence="4 10" id="KW-0547">Nucleotide-binding</keyword>
<dbReference type="GO" id="GO:0016874">
    <property type="term" value="F:ligase activity"/>
    <property type="evidence" value="ECO:0007669"/>
    <property type="project" value="UniProtKB-KW"/>
</dbReference>
<dbReference type="InterPro" id="IPR035911">
    <property type="entry name" value="MurE/MurF_N"/>
</dbReference>
<dbReference type="Gene3D" id="3.40.1390.10">
    <property type="entry name" value="MurE/MurF, N-terminal domain"/>
    <property type="match status" value="1"/>
</dbReference>
<dbReference type="InterPro" id="IPR004101">
    <property type="entry name" value="Mur_ligase_C"/>
</dbReference>
<comment type="similarity">
    <text evidence="10">Belongs to the MurCDEF family. MurF subfamily.</text>
</comment>
<keyword evidence="16" id="KW-1185">Reference proteome</keyword>
<evidence type="ECO:0000256" key="10">
    <source>
        <dbReference type="HAMAP-Rule" id="MF_02019"/>
    </source>
</evidence>
<dbReference type="EC" id="6.3.2.10" evidence="10 11"/>
<dbReference type="InterPro" id="IPR005863">
    <property type="entry name" value="UDP-N-AcMur_synth"/>
</dbReference>
<evidence type="ECO:0000256" key="11">
    <source>
        <dbReference type="RuleBase" id="RU004136"/>
    </source>
</evidence>
<dbReference type="InterPro" id="IPR036565">
    <property type="entry name" value="Mur-like_cat_sf"/>
</dbReference>
<keyword evidence="1 10" id="KW-0963">Cytoplasm</keyword>
<dbReference type="Pfam" id="PF01225">
    <property type="entry name" value="Mur_ligase"/>
    <property type="match status" value="1"/>
</dbReference>
<name>A0ABR9VU00_9SYNC</name>
<comment type="subcellular location">
    <subcellularLocation>
        <location evidence="10 11">Cytoplasm</location>
    </subcellularLocation>
</comment>
<dbReference type="Proteomes" id="UP000658720">
    <property type="component" value="Unassembled WGS sequence"/>
</dbReference>
<evidence type="ECO:0000313" key="15">
    <source>
        <dbReference type="EMBL" id="MBE9254833.1"/>
    </source>
</evidence>
<evidence type="ECO:0000313" key="16">
    <source>
        <dbReference type="Proteomes" id="UP000658720"/>
    </source>
</evidence>
<dbReference type="SUPFAM" id="SSF63418">
    <property type="entry name" value="MurE/MurF N-terminal domain"/>
    <property type="match status" value="1"/>
</dbReference>
<feature type="binding site" evidence="10">
    <location>
        <begin position="116"/>
        <end position="122"/>
    </location>
    <ligand>
        <name>ATP</name>
        <dbReference type="ChEBI" id="CHEBI:30616"/>
    </ligand>
</feature>
<sequence>MNSKLSLFDIRTFLESCLLSVTNLSADIRINNICTDTRALVPGDLFLALRGESFDGHNFIPQAGAAGAIAVVTDRPVEGLGETVAQFLVEDTLVAYQRIAAGWRQRFSIPIIGVTGSVGKTTTKELIAAVLSQFGHVHKTKANYNNEIGVPKTLLELSPDHDFAIVEMAMRGRGQIALLADIAQPTIGLITNVGTAHIGLLGSELAIAEAKCELLAHQPPQSTAILNQDNALLMKTAQRFWQGKTITYGLQGGDVRGTVDGENLILDGVSLPLPLAGVHNASNYLAAIAVAQCLGLDWQRLQSGLTVELPKGRARRYQWGQDVVLLDETYNAGLESMLAALDLLANTPGKRRLAVLGAMKELGDYGPTFHQRVGAKVKALGLDGLYLLANDPNTDAIAAGANGVETQSFSDGPSLVAALKTTLQPGDRLLFKASNSVGLGAVVSQLLAENPTSA</sequence>
<dbReference type="PANTHER" id="PTHR43024">
    <property type="entry name" value="UDP-N-ACETYLMURAMOYL-TRIPEPTIDE--D-ALANYL-D-ALANINE LIGASE"/>
    <property type="match status" value="1"/>
</dbReference>
<dbReference type="InterPro" id="IPR000713">
    <property type="entry name" value="Mur_ligase_N"/>
</dbReference>
<evidence type="ECO:0000256" key="9">
    <source>
        <dbReference type="ARBA" id="ARBA00023316"/>
    </source>
</evidence>
<comment type="catalytic activity">
    <reaction evidence="10 11">
        <text>D-alanyl-D-alanine + UDP-N-acetyl-alpha-D-muramoyl-L-alanyl-gamma-D-glutamyl-meso-2,6-diaminopimelate + ATP = UDP-N-acetyl-alpha-D-muramoyl-L-alanyl-gamma-D-glutamyl-meso-2,6-diaminopimeloyl-D-alanyl-D-alanine + ADP + phosphate + H(+)</text>
        <dbReference type="Rhea" id="RHEA:28374"/>
        <dbReference type="ChEBI" id="CHEBI:15378"/>
        <dbReference type="ChEBI" id="CHEBI:30616"/>
        <dbReference type="ChEBI" id="CHEBI:43474"/>
        <dbReference type="ChEBI" id="CHEBI:57822"/>
        <dbReference type="ChEBI" id="CHEBI:61386"/>
        <dbReference type="ChEBI" id="CHEBI:83905"/>
        <dbReference type="ChEBI" id="CHEBI:456216"/>
        <dbReference type="EC" id="6.3.2.10"/>
    </reaction>
</comment>
<keyword evidence="9 10" id="KW-0961">Cell wall biogenesis/degradation</keyword>
<evidence type="ECO:0000256" key="6">
    <source>
        <dbReference type="ARBA" id="ARBA00022960"/>
    </source>
</evidence>
<gene>
    <name evidence="10" type="primary">murF</name>
    <name evidence="15" type="ORF">IQ217_13490</name>
</gene>
<protein>
    <recommendedName>
        <fullName evidence="10 11">UDP-N-acetylmuramoyl-tripeptide--D-alanyl-D-alanine ligase</fullName>
        <ecNumber evidence="10 11">6.3.2.10</ecNumber>
    </recommendedName>
    <alternativeName>
        <fullName evidence="10">D-alanyl-D-alanine-adding enzyme</fullName>
    </alternativeName>
</protein>
<keyword evidence="8 10" id="KW-0131">Cell cycle</keyword>
<evidence type="ECO:0000256" key="8">
    <source>
        <dbReference type="ARBA" id="ARBA00023306"/>
    </source>
</evidence>
<proteinExistence type="inferred from homology"/>
<dbReference type="NCBIfam" id="TIGR01143">
    <property type="entry name" value="murF"/>
    <property type="match status" value="1"/>
</dbReference>
<keyword evidence="5 10" id="KW-0067">ATP-binding</keyword>
<dbReference type="Pfam" id="PF02875">
    <property type="entry name" value="Mur_ligase_C"/>
    <property type="match status" value="1"/>
</dbReference>
<feature type="domain" description="Mur ligase C-terminal" evidence="13">
    <location>
        <begin position="321"/>
        <end position="434"/>
    </location>
</feature>
<dbReference type="InterPro" id="IPR013221">
    <property type="entry name" value="Mur_ligase_cen"/>
</dbReference>
<organism evidence="15 16">
    <name type="scientific">Synechocystis salina LEGE 00031</name>
    <dbReference type="NCBI Taxonomy" id="1828736"/>
    <lineage>
        <taxon>Bacteria</taxon>
        <taxon>Bacillati</taxon>
        <taxon>Cyanobacteriota</taxon>
        <taxon>Cyanophyceae</taxon>
        <taxon>Synechococcales</taxon>
        <taxon>Merismopediaceae</taxon>
        <taxon>Synechocystis</taxon>
    </lineage>
</organism>
<dbReference type="Pfam" id="PF08245">
    <property type="entry name" value="Mur_ligase_M"/>
    <property type="match status" value="1"/>
</dbReference>
<dbReference type="InterPro" id="IPR051046">
    <property type="entry name" value="MurCDEF_CellWall_CoF430Synth"/>
</dbReference>
<accession>A0ABR9VU00</accession>
<comment type="pathway">
    <text evidence="10 11">Cell wall biogenesis; peptidoglycan biosynthesis.</text>
</comment>
<evidence type="ECO:0000256" key="1">
    <source>
        <dbReference type="ARBA" id="ARBA00022490"/>
    </source>
</evidence>
<evidence type="ECO:0000256" key="7">
    <source>
        <dbReference type="ARBA" id="ARBA00022984"/>
    </source>
</evidence>
<evidence type="ECO:0000256" key="4">
    <source>
        <dbReference type="ARBA" id="ARBA00022741"/>
    </source>
</evidence>
<dbReference type="Gene3D" id="3.90.190.20">
    <property type="entry name" value="Mur ligase, C-terminal domain"/>
    <property type="match status" value="1"/>
</dbReference>
<feature type="domain" description="Mur ligase central" evidence="14">
    <location>
        <begin position="114"/>
        <end position="291"/>
    </location>
</feature>
<dbReference type="PANTHER" id="PTHR43024:SF1">
    <property type="entry name" value="UDP-N-ACETYLMURAMOYL-TRIPEPTIDE--D-ALANYL-D-ALANINE LIGASE"/>
    <property type="match status" value="1"/>
</dbReference>
<dbReference type="SUPFAM" id="SSF53244">
    <property type="entry name" value="MurD-like peptide ligases, peptide-binding domain"/>
    <property type="match status" value="1"/>
</dbReference>